<name>A0A0F7KF37_9PROT</name>
<dbReference type="InterPro" id="IPR000073">
    <property type="entry name" value="AB_hydrolase_1"/>
</dbReference>
<dbReference type="UniPathway" id="UPA00078"/>
<reference evidence="9" key="1">
    <citation type="submission" date="2015-05" db="EMBL/GenBank/DDBJ databases">
        <title>Draft genome of Nitrosomonas communis strain Nm2.</title>
        <authorList>
            <person name="Kozlowski J.A."/>
            <person name="Kits K.D."/>
            <person name="Stein L.Y."/>
        </authorList>
    </citation>
    <scope>NUCLEOTIDE SEQUENCE [LARGE SCALE GENOMIC DNA]</scope>
    <source>
        <strain evidence="9">Nm2</strain>
    </source>
</reference>
<evidence type="ECO:0000313" key="9">
    <source>
        <dbReference type="Proteomes" id="UP000034156"/>
    </source>
</evidence>
<feature type="active site" evidence="5">
    <location>
        <position position="207"/>
    </location>
</feature>
<dbReference type="Pfam" id="PF00561">
    <property type="entry name" value="Abhydrolase_1"/>
    <property type="match status" value="1"/>
</dbReference>
<evidence type="ECO:0000313" key="7">
    <source>
        <dbReference type="EMBL" id="AKH37414.1"/>
    </source>
</evidence>
<dbReference type="AlphaFoldDB" id="A0A0F7KF37"/>
<dbReference type="EMBL" id="CP011451">
    <property type="protein sequence ID" value="AKH37414.1"/>
    <property type="molecule type" value="Genomic_DNA"/>
</dbReference>
<evidence type="ECO:0000259" key="6">
    <source>
        <dbReference type="Pfam" id="PF00561"/>
    </source>
</evidence>
<dbReference type="InterPro" id="IPR010076">
    <property type="entry name" value="BioH"/>
</dbReference>
<dbReference type="PANTHER" id="PTHR43798:SF31">
    <property type="entry name" value="AB HYDROLASE SUPERFAMILY PROTEIN YCLE"/>
    <property type="match status" value="1"/>
</dbReference>
<reference evidence="8 10" key="3">
    <citation type="submission" date="2019-07" db="EMBL/GenBank/DDBJ databases">
        <title>Active sludge and wastewater microbial communities from Klosterneuburg, Austria.</title>
        <authorList>
            <person name="Wagner M."/>
        </authorList>
    </citation>
    <scope>NUCLEOTIDE SEQUENCE [LARGE SCALE GENOMIC DNA]</scope>
    <source>
        <strain evidence="8 10">Nm2</strain>
    </source>
</reference>
<dbReference type="InterPro" id="IPR029058">
    <property type="entry name" value="AB_hydrolase_fold"/>
</dbReference>
<dbReference type="GO" id="GO:0005737">
    <property type="term" value="C:cytoplasm"/>
    <property type="evidence" value="ECO:0007669"/>
    <property type="project" value="UniProtKB-SubCell"/>
</dbReference>
<comment type="function">
    <text evidence="5">The physiological role of BioH is to remove the methyl group introduced by BioC when the pimeloyl moiety is complete. It allows to synthesize pimeloyl-ACP via the fatty acid synthetic pathway through the hydrolysis of the ester bonds of pimeloyl-ACP esters.</text>
</comment>
<dbReference type="NCBIfam" id="TIGR01738">
    <property type="entry name" value="bioH"/>
    <property type="match status" value="1"/>
</dbReference>
<dbReference type="EC" id="3.1.1.85" evidence="5"/>
<dbReference type="Proteomes" id="UP000324176">
    <property type="component" value="Unassembled WGS sequence"/>
</dbReference>
<feature type="active site" description="Nucleophile" evidence="5">
    <location>
        <position position="81"/>
    </location>
</feature>
<dbReference type="GO" id="GO:0016020">
    <property type="term" value="C:membrane"/>
    <property type="evidence" value="ECO:0007669"/>
    <property type="project" value="TreeGrafter"/>
</dbReference>
<dbReference type="PANTHER" id="PTHR43798">
    <property type="entry name" value="MONOACYLGLYCEROL LIPASE"/>
    <property type="match status" value="1"/>
</dbReference>
<keyword evidence="3 5" id="KW-0093">Biotin biosynthesis</keyword>
<organism evidence="7 9">
    <name type="scientific">Nitrosomonas communis</name>
    <dbReference type="NCBI Taxonomy" id="44574"/>
    <lineage>
        <taxon>Bacteria</taxon>
        <taxon>Pseudomonadati</taxon>
        <taxon>Pseudomonadota</taxon>
        <taxon>Betaproteobacteria</taxon>
        <taxon>Nitrosomonadales</taxon>
        <taxon>Nitrosomonadaceae</taxon>
        <taxon>Nitrosomonas</taxon>
    </lineage>
</organism>
<feature type="binding site" evidence="5">
    <location>
        <position position="21"/>
    </location>
    <ligand>
        <name>substrate</name>
    </ligand>
</feature>
<comment type="catalytic activity">
    <reaction evidence="5">
        <text>6-carboxyhexanoyl-[ACP] methyl ester + H2O = 6-carboxyhexanoyl-[ACP] + methanol + H(+)</text>
        <dbReference type="Rhea" id="RHEA:42700"/>
        <dbReference type="Rhea" id="RHEA-COMP:9955"/>
        <dbReference type="Rhea" id="RHEA-COMP:10186"/>
        <dbReference type="ChEBI" id="CHEBI:15377"/>
        <dbReference type="ChEBI" id="CHEBI:15378"/>
        <dbReference type="ChEBI" id="CHEBI:17790"/>
        <dbReference type="ChEBI" id="CHEBI:78846"/>
        <dbReference type="ChEBI" id="CHEBI:82735"/>
        <dbReference type="EC" id="3.1.1.85"/>
    </reaction>
</comment>
<dbReference type="PATRIC" id="fig|44574.3.peg.1356"/>
<dbReference type="Gene3D" id="3.40.50.1820">
    <property type="entry name" value="alpha/beta hydrolase"/>
    <property type="match status" value="1"/>
</dbReference>
<keyword evidence="4 5" id="KW-0378">Hydrolase</keyword>
<dbReference type="GO" id="GO:0009102">
    <property type="term" value="P:biotin biosynthetic process"/>
    <property type="evidence" value="ECO:0007669"/>
    <property type="project" value="UniProtKB-UniRule"/>
</dbReference>
<evidence type="ECO:0000256" key="3">
    <source>
        <dbReference type="ARBA" id="ARBA00022756"/>
    </source>
</evidence>
<reference evidence="7 9" key="2">
    <citation type="journal article" date="2016" name="Genome Announc.">
        <title>Genome Sequence of Nitrosomonas communis Strain Nm2, a Mesophilic Ammonia-Oxidizing Bacterium Isolated from Mediterranean Soil.</title>
        <authorList>
            <person name="Kozlowski J.A."/>
            <person name="Kits K.D."/>
            <person name="Stein L.Y."/>
        </authorList>
    </citation>
    <scope>NUCLEOTIDE SEQUENCE [LARGE SCALE GENOMIC DNA]</scope>
    <source>
        <strain evidence="7 9">Nm2</strain>
    </source>
</reference>
<evidence type="ECO:0000256" key="1">
    <source>
        <dbReference type="ARBA" id="ARBA00022487"/>
    </source>
</evidence>
<comment type="subunit">
    <text evidence="5">Monomer.</text>
</comment>
<comment type="pathway">
    <text evidence="5">Cofactor biosynthesis; biotin biosynthesis.</text>
</comment>
<dbReference type="HAMAP" id="MF_01260">
    <property type="entry name" value="Carboxylester"/>
    <property type="match status" value="1"/>
</dbReference>
<keyword evidence="9" id="KW-1185">Reference proteome</keyword>
<dbReference type="SUPFAM" id="SSF53474">
    <property type="entry name" value="alpha/beta-Hydrolases"/>
    <property type="match status" value="1"/>
</dbReference>
<feature type="binding site" evidence="5">
    <location>
        <begin position="143"/>
        <end position="147"/>
    </location>
    <ligand>
        <name>substrate</name>
    </ligand>
</feature>
<proteinExistence type="inferred from homology"/>
<feature type="binding site" evidence="5">
    <location>
        <position position="235"/>
    </location>
    <ligand>
        <name>substrate</name>
    </ligand>
</feature>
<sequence length="252" mass="28503">MSRLHVEISGKGPDLVMLHGWAMHSGIWGSIRDQLARHFRLHLVDLPGHGQSPMWETYSLEAIVTSVAEILPAESIVCGWSLGGQVALKLALSFPTQVSQLVLVATTPCFVKREDWQWGMDQSTLLLFMENLEHHYTQTLNRFFTLQVNGGCDMTHVLAQIREHFFQHRQPDGHALRAGLQILLTTDLRRKLADISQPVLLLHGENDVITHLDAARWMHQQLPHAKLVGFPHCGHAPFLSHPNQFITSLYDL</sequence>
<feature type="domain" description="AB hydrolase-1" evidence="6">
    <location>
        <begin position="15"/>
        <end position="242"/>
    </location>
</feature>
<gene>
    <name evidence="5" type="primary">bioH</name>
    <name evidence="7" type="ORF">AAW31_05645</name>
    <name evidence="8" type="ORF">BCL69_100929</name>
</gene>
<dbReference type="EMBL" id="VNHT01000009">
    <property type="protein sequence ID" value="TYP91401.1"/>
    <property type="molecule type" value="Genomic_DNA"/>
</dbReference>
<dbReference type="GO" id="GO:0090499">
    <property type="term" value="F:pimelyl-[acyl-carrier protein] methyl ester esterase activity"/>
    <property type="evidence" value="ECO:0007669"/>
    <property type="project" value="UniProtKB-EC"/>
</dbReference>
<keyword evidence="2 5" id="KW-0963">Cytoplasm</keyword>
<dbReference type="Proteomes" id="UP000034156">
    <property type="component" value="Chromosome"/>
</dbReference>
<dbReference type="KEGG" id="nco:AAW31_05645"/>
<evidence type="ECO:0000256" key="4">
    <source>
        <dbReference type="ARBA" id="ARBA00022801"/>
    </source>
</evidence>
<comment type="similarity">
    <text evidence="5">Belongs to the AB hydrolase superfamily. Carboxylesterase BioH family.</text>
</comment>
<evidence type="ECO:0000256" key="2">
    <source>
        <dbReference type="ARBA" id="ARBA00022490"/>
    </source>
</evidence>
<dbReference type="OrthoDB" id="9798888at2"/>
<keyword evidence="1 5" id="KW-0719">Serine esterase</keyword>
<feature type="active site" evidence="5">
    <location>
        <position position="235"/>
    </location>
</feature>
<dbReference type="RefSeq" id="WP_046849495.1">
    <property type="nucleotide sequence ID" value="NZ_CP011451.1"/>
</dbReference>
<protein>
    <recommendedName>
        <fullName evidence="5">Pimeloyl-[acyl-carrier protein] methyl ester esterase</fullName>
        <ecNumber evidence="5">3.1.1.85</ecNumber>
    </recommendedName>
    <alternativeName>
        <fullName evidence="5">Biotin synthesis protein BioH</fullName>
    </alternativeName>
    <alternativeName>
        <fullName evidence="5">Carboxylesterase BioH</fullName>
    </alternativeName>
</protein>
<evidence type="ECO:0000313" key="10">
    <source>
        <dbReference type="Proteomes" id="UP000324176"/>
    </source>
</evidence>
<evidence type="ECO:0000256" key="5">
    <source>
        <dbReference type="HAMAP-Rule" id="MF_01260"/>
    </source>
</evidence>
<accession>A0A0F7KF37</accession>
<comment type="subcellular location">
    <subcellularLocation>
        <location evidence="5">Cytoplasm</location>
    </subcellularLocation>
</comment>
<evidence type="ECO:0000313" key="8">
    <source>
        <dbReference type="EMBL" id="TYP91401.1"/>
    </source>
</evidence>
<dbReference type="InterPro" id="IPR050266">
    <property type="entry name" value="AB_hydrolase_sf"/>
</dbReference>
<feature type="binding site" evidence="5">
    <location>
        <begin position="81"/>
        <end position="82"/>
    </location>
    <ligand>
        <name>substrate</name>
    </ligand>
</feature>